<accession>A0A4S8KXQ7</accession>
<reference evidence="3 4" key="1">
    <citation type="journal article" date="2019" name="Nat. Ecol. Evol.">
        <title>Megaphylogeny resolves global patterns of mushroom evolution.</title>
        <authorList>
            <person name="Varga T."/>
            <person name="Krizsan K."/>
            <person name="Foldi C."/>
            <person name="Dima B."/>
            <person name="Sanchez-Garcia M."/>
            <person name="Sanchez-Ramirez S."/>
            <person name="Szollosi G.J."/>
            <person name="Szarkandi J.G."/>
            <person name="Papp V."/>
            <person name="Albert L."/>
            <person name="Andreopoulos W."/>
            <person name="Angelini C."/>
            <person name="Antonin V."/>
            <person name="Barry K.W."/>
            <person name="Bougher N.L."/>
            <person name="Buchanan P."/>
            <person name="Buyck B."/>
            <person name="Bense V."/>
            <person name="Catcheside P."/>
            <person name="Chovatia M."/>
            <person name="Cooper J."/>
            <person name="Damon W."/>
            <person name="Desjardin D."/>
            <person name="Finy P."/>
            <person name="Geml J."/>
            <person name="Haridas S."/>
            <person name="Hughes K."/>
            <person name="Justo A."/>
            <person name="Karasinski D."/>
            <person name="Kautmanova I."/>
            <person name="Kiss B."/>
            <person name="Kocsube S."/>
            <person name="Kotiranta H."/>
            <person name="LaButti K.M."/>
            <person name="Lechner B.E."/>
            <person name="Liimatainen K."/>
            <person name="Lipzen A."/>
            <person name="Lukacs Z."/>
            <person name="Mihaltcheva S."/>
            <person name="Morgado L.N."/>
            <person name="Niskanen T."/>
            <person name="Noordeloos M.E."/>
            <person name="Ohm R.A."/>
            <person name="Ortiz-Santana B."/>
            <person name="Ovrebo C."/>
            <person name="Racz N."/>
            <person name="Riley R."/>
            <person name="Savchenko A."/>
            <person name="Shiryaev A."/>
            <person name="Soop K."/>
            <person name="Spirin V."/>
            <person name="Szebenyi C."/>
            <person name="Tomsovsky M."/>
            <person name="Tulloss R.E."/>
            <person name="Uehling J."/>
            <person name="Grigoriev I.V."/>
            <person name="Vagvolgyi C."/>
            <person name="Papp T."/>
            <person name="Martin F.M."/>
            <person name="Miettinen O."/>
            <person name="Hibbett D.S."/>
            <person name="Nagy L.G."/>
        </authorList>
    </citation>
    <scope>NUCLEOTIDE SEQUENCE [LARGE SCALE GENOMIC DNA]</scope>
    <source>
        <strain evidence="3 4">CBS 962.96</strain>
    </source>
</reference>
<name>A0A4S8KXQ7_DENBC</name>
<gene>
    <name evidence="3" type="ORF">K435DRAFT_694941</name>
</gene>
<dbReference type="OrthoDB" id="2501483at2759"/>
<feature type="domain" description="CxC5 like cysteine cluster associated with KDZ" evidence="1">
    <location>
        <begin position="118"/>
        <end position="248"/>
    </location>
</feature>
<evidence type="ECO:0000313" key="3">
    <source>
        <dbReference type="EMBL" id="THU80797.1"/>
    </source>
</evidence>
<keyword evidence="4" id="KW-1185">Reference proteome</keyword>
<feature type="domain" description="CxC6 like cysteine cluster associated with KDZ" evidence="2">
    <location>
        <begin position="344"/>
        <end position="408"/>
    </location>
</feature>
<proteinExistence type="predicted"/>
<dbReference type="InterPro" id="IPR040898">
    <property type="entry name" value="CxC6"/>
</dbReference>
<dbReference type="EMBL" id="ML179869">
    <property type="protein sequence ID" value="THU80797.1"/>
    <property type="molecule type" value="Genomic_DNA"/>
</dbReference>
<evidence type="ECO:0008006" key="5">
    <source>
        <dbReference type="Google" id="ProtNLM"/>
    </source>
</evidence>
<dbReference type="AlphaFoldDB" id="A0A4S8KXQ7"/>
<dbReference type="InterPro" id="IPR041539">
    <property type="entry name" value="CxC5"/>
</dbReference>
<evidence type="ECO:0000259" key="2">
    <source>
        <dbReference type="Pfam" id="PF18721"/>
    </source>
</evidence>
<dbReference type="Proteomes" id="UP000297245">
    <property type="component" value="Unassembled WGS sequence"/>
</dbReference>
<dbReference type="Pfam" id="PF18718">
    <property type="entry name" value="CxC5"/>
    <property type="match status" value="1"/>
</dbReference>
<sequence length="649" mass="75048">MVSLAQLVQLLHNASVDLSKILISQLICFVLLCSRLKKNILLLWPSWQNPNTTPLILPDETIEFLHRTCNMDHSDIEACWTAMGEVVWHQDVMLQSVRSDSALQDTFRANGGHLYPSPISLWPPTPVCINPRCPYVSANKCLKLQGAVEYEGILYTKERGAMSVRVYQITCEGCRVVYHHDYYVTTHPVTERRERVYYESYENGKPLPDVIQVCKHHFIEVSLAAMWRFSMFLCRTSATSCCQTYTACDTYSNIQSSWSIVPGLRTEYVYNSFIILSLLDWHHTQSSQLRVPHSGGQEDRFDAAMQDMNNFIQINGQPELNHRCDRCVRQFTRDGKGIFVFAVVCDGVTVGRPTCHVAHCKGRLPSTKSAFCDEHRSKEGFCRVKGCNTAVTAGSKSCENPEHKTAERKYYEVGQSTFQLKHRAERARQAYKNTDTVWDAEVDEDLDTGSGLIYEVTDQGKKKKTVQAQFGRKRTHNEQLIISPCGMILARETFYHSEAFSLVANFCKSTFENRRKPNHFIYDTNCILSKFVRKHPDPKMREFFLDIGLAVDVFHFKSKHKESDTYCGQNCNPYEFPELLYEDRNGKLKWYFNTSIAEQTNTWFGRYHPMCREMGSVFYDFFLNQMILLHNVEKKKQLTIDKVNPRYWI</sequence>
<protein>
    <recommendedName>
        <fullName evidence="5">CxC6 like cysteine cluster associated with KDZ domain-containing protein</fullName>
    </recommendedName>
</protein>
<organism evidence="3 4">
    <name type="scientific">Dendrothele bispora (strain CBS 962.96)</name>
    <dbReference type="NCBI Taxonomy" id="1314807"/>
    <lineage>
        <taxon>Eukaryota</taxon>
        <taxon>Fungi</taxon>
        <taxon>Dikarya</taxon>
        <taxon>Basidiomycota</taxon>
        <taxon>Agaricomycotina</taxon>
        <taxon>Agaricomycetes</taxon>
        <taxon>Agaricomycetidae</taxon>
        <taxon>Agaricales</taxon>
        <taxon>Agaricales incertae sedis</taxon>
        <taxon>Dendrothele</taxon>
    </lineage>
</organism>
<evidence type="ECO:0000259" key="1">
    <source>
        <dbReference type="Pfam" id="PF18718"/>
    </source>
</evidence>
<dbReference type="Pfam" id="PF18721">
    <property type="entry name" value="CxC6"/>
    <property type="match status" value="1"/>
</dbReference>
<evidence type="ECO:0000313" key="4">
    <source>
        <dbReference type="Proteomes" id="UP000297245"/>
    </source>
</evidence>